<organism evidence="1 2">
    <name type="scientific">Roseburia intestinalis</name>
    <dbReference type="NCBI Taxonomy" id="166486"/>
    <lineage>
        <taxon>Bacteria</taxon>
        <taxon>Bacillati</taxon>
        <taxon>Bacillota</taxon>
        <taxon>Clostridia</taxon>
        <taxon>Lachnospirales</taxon>
        <taxon>Lachnospiraceae</taxon>
        <taxon>Roseburia</taxon>
    </lineage>
</organism>
<feature type="non-terminal residue" evidence="1">
    <location>
        <position position="1"/>
    </location>
</feature>
<dbReference type="EMBL" id="QSHO01000014">
    <property type="protein sequence ID" value="RHC15076.1"/>
    <property type="molecule type" value="Genomic_DNA"/>
</dbReference>
<sequence length="33" mass="3744">VELRNYIRMNQPSAFIAITNSSEIIGKGFRGFN</sequence>
<protein>
    <submittedName>
        <fullName evidence="1">YitT family protein</fullName>
    </submittedName>
</protein>
<evidence type="ECO:0000313" key="1">
    <source>
        <dbReference type="EMBL" id="RHC15076.1"/>
    </source>
</evidence>
<name>A0A3R6DYF9_9FIRM</name>
<dbReference type="AlphaFoldDB" id="A0A3R6DYF9"/>
<dbReference type="Proteomes" id="UP000283513">
    <property type="component" value="Unassembled WGS sequence"/>
</dbReference>
<accession>A0A3R6DYF9</accession>
<comment type="caution">
    <text evidence="1">The sequence shown here is derived from an EMBL/GenBank/DDBJ whole genome shotgun (WGS) entry which is preliminary data.</text>
</comment>
<reference evidence="1 2" key="1">
    <citation type="submission" date="2018-08" db="EMBL/GenBank/DDBJ databases">
        <title>A genome reference for cultivated species of the human gut microbiota.</title>
        <authorList>
            <person name="Zou Y."/>
            <person name="Xue W."/>
            <person name="Luo G."/>
        </authorList>
    </citation>
    <scope>NUCLEOTIDE SEQUENCE [LARGE SCALE GENOMIC DNA]</scope>
    <source>
        <strain evidence="1 2">AM37-1AC</strain>
    </source>
</reference>
<proteinExistence type="predicted"/>
<gene>
    <name evidence="1" type="ORF">DW856_15010</name>
</gene>
<evidence type="ECO:0000313" key="2">
    <source>
        <dbReference type="Proteomes" id="UP000283513"/>
    </source>
</evidence>